<dbReference type="PROSITE" id="PS00815">
    <property type="entry name" value="AIPM_HOMOCIT_SYNTH_1"/>
    <property type="match status" value="1"/>
</dbReference>
<comment type="pathway">
    <text evidence="2">Amino-acid biosynthesis; L-leucine biosynthesis; L-leucine from 3-methyl-2-oxobutanoate: step 1/4.</text>
</comment>
<keyword evidence="16" id="KW-1185">Reference proteome</keyword>
<gene>
    <name evidence="15" type="primary">LOC100788955</name>
    <name evidence="14" type="ORF">GLYMA_10G295400</name>
</gene>
<dbReference type="Pfam" id="PF00682">
    <property type="entry name" value="HMGL-like"/>
    <property type="match status" value="1"/>
</dbReference>
<dbReference type="PANTHER" id="PTHR10277">
    <property type="entry name" value="HOMOCITRATE SYNTHASE-RELATED"/>
    <property type="match status" value="1"/>
</dbReference>
<keyword evidence="9" id="KW-0100">Branched-chain amino acid biosynthesis</keyword>
<dbReference type="InterPro" id="IPR054691">
    <property type="entry name" value="LeuA/HCS_post-cat"/>
</dbReference>
<comment type="catalytic activity">
    <reaction evidence="1">
        <text>3-methyl-2-oxobutanoate + acetyl-CoA + H2O = (2S)-2-isopropylmalate + CoA + H(+)</text>
        <dbReference type="Rhea" id="RHEA:21524"/>
        <dbReference type="ChEBI" id="CHEBI:1178"/>
        <dbReference type="ChEBI" id="CHEBI:11851"/>
        <dbReference type="ChEBI" id="CHEBI:15377"/>
        <dbReference type="ChEBI" id="CHEBI:15378"/>
        <dbReference type="ChEBI" id="CHEBI:57287"/>
        <dbReference type="ChEBI" id="CHEBI:57288"/>
        <dbReference type="EC" id="2.3.3.13"/>
    </reaction>
</comment>
<dbReference type="Gramene" id="KRH36307">
    <property type="protein sequence ID" value="KRH36307"/>
    <property type="gene ID" value="GLYMA_10G295400"/>
</dbReference>
<evidence type="ECO:0000256" key="12">
    <source>
        <dbReference type="SAM" id="MobiDB-lite"/>
    </source>
</evidence>
<evidence type="ECO:0000256" key="8">
    <source>
        <dbReference type="ARBA" id="ARBA00022723"/>
    </source>
</evidence>
<dbReference type="InterPro" id="IPR036230">
    <property type="entry name" value="LeuA_allosteric_dom_sf"/>
</dbReference>
<comment type="similarity">
    <text evidence="3">Belongs to the alpha-IPM synthase/homocitrate synthase family. LeuA type 1 subfamily.</text>
</comment>
<dbReference type="InterPro" id="IPR013785">
    <property type="entry name" value="Aldolase_TIM"/>
</dbReference>
<dbReference type="EC" id="2.3.3.13" evidence="4"/>
<sequence length="581" mass="63539">MATVIRNPILFPSTSHHPNQNHTFLTLRFSQTLRSSLRSKSRFAVSCSQSEPPPPHPSSSRRRPPYIPNLIPDPSYVRIFDTTLRDGEQSPGASMTSKEKLDVARQLAKLGVDIIEAGFPAASKDDFEAVKMIAQAVGNAVENDGYVPVICGLSRCNEKDIRTAWEAVKYAKRPRIHTFIATSPIHMEYKLRMSKDKVVDIARNMVKFARSLGCDDVEFSPEDAGRSDREFLYEILGEVIKVGATTLNIPDTVGITMPSEFGKLIADIKANTPGIENVIISTHCQNDLGLSTANTIEGARAGARQLEVTINGIGERAGNASLEEVVMALRCGAHVNGNLYTGINTKHIFLTSKMVEEYTGLQIQPHKALVGANAFAHESGIHQDGMLKHKGTYEIISPEDIGLERTNEAGIVLGKLSGRHALRKRLEELGYELNDDQVQTLFWCFKAVAEQKKRVTDADLRALVSDEVFQAEPVWKLGDLQVTCGTLGLSTATVKLLSSDGSTHVACSIGTGPVDSAYKAVDLIVKEQVTLLEYSMNAVTEGIDAIATTRVVIRGESETSTITTHALTGETVIRTFRYGEF</sequence>
<evidence type="ECO:0000256" key="5">
    <source>
        <dbReference type="ARBA" id="ARBA00022430"/>
    </source>
</evidence>
<evidence type="ECO:0000256" key="3">
    <source>
        <dbReference type="ARBA" id="ARBA00009396"/>
    </source>
</evidence>
<dbReference type="FunFam" id="1.10.238.260:FF:000003">
    <property type="entry name" value="2-isopropylmalate synthase 1 chloroplastic"/>
    <property type="match status" value="1"/>
</dbReference>
<keyword evidence="5" id="KW-0432">Leucine biosynthesis</keyword>
<evidence type="ECO:0000256" key="7">
    <source>
        <dbReference type="ARBA" id="ARBA00022679"/>
    </source>
</evidence>
<feature type="domain" description="Pyruvate carboxyltransferase" evidence="13">
    <location>
        <begin position="77"/>
        <end position="349"/>
    </location>
</feature>
<evidence type="ECO:0000313" key="16">
    <source>
        <dbReference type="Proteomes" id="UP000008827"/>
    </source>
</evidence>
<proteinExistence type="inferred from homology"/>
<dbReference type="Pfam" id="PF22617">
    <property type="entry name" value="HCS_D2"/>
    <property type="match status" value="1"/>
</dbReference>
<dbReference type="Pfam" id="PF08502">
    <property type="entry name" value="LeuA_dimer"/>
    <property type="match status" value="1"/>
</dbReference>
<accession>I1LFI6</accession>
<evidence type="ECO:0000256" key="4">
    <source>
        <dbReference type="ARBA" id="ARBA00012973"/>
    </source>
</evidence>
<dbReference type="InterPro" id="IPR005671">
    <property type="entry name" value="LeuA_bact_synth"/>
</dbReference>
<dbReference type="InterPro" id="IPR002034">
    <property type="entry name" value="AIPM/Hcit_synth_CS"/>
</dbReference>
<dbReference type="NCBIfam" id="TIGR00973">
    <property type="entry name" value="leuA_bact"/>
    <property type="match status" value="1"/>
</dbReference>
<evidence type="ECO:0000256" key="10">
    <source>
        <dbReference type="ARBA" id="ARBA00059544"/>
    </source>
</evidence>
<dbReference type="InterPro" id="IPR013709">
    <property type="entry name" value="2-isopropylmalate_synth_dimer"/>
</dbReference>
<dbReference type="GO" id="GO:0046872">
    <property type="term" value="F:metal ion binding"/>
    <property type="evidence" value="ECO:0007669"/>
    <property type="project" value="UniProtKB-KW"/>
</dbReference>
<evidence type="ECO:0000259" key="13">
    <source>
        <dbReference type="PROSITE" id="PS50991"/>
    </source>
</evidence>
<dbReference type="PANTHER" id="PTHR10277:SF9">
    <property type="entry name" value="2-ISOPROPYLMALATE SYNTHASE 1, CHLOROPLASTIC-RELATED"/>
    <property type="match status" value="1"/>
</dbReference>
<evidence type="ECO:0000256" key="11">
    <source>
        <dbReference type="RuleBase" id="RU003523"/>
    </source>
</evidence>
<dbReference type="GO" id="GO:0003852">
    <property type="term" value="F:2-isopropylmalate synthase activity"/>
    <property type="evidence" value="ECO:0007669"/>
    <property type="project" value="UniProtKB-EC"/>
</dbReference>
<dbReference type="EnsemblPlants" id="KRH36307">
    <property type="protein sequence ID" value="KRH36307"/>
    <property type="gene ID" value="GLYMA_10G295400"/>
</dbReference>
<dbReference type="SUPFAM" id="SSF110921">
    <property type="entry name" value="2-isopropylmalate synthase LeuA, allosteric (dimerisation) domain"/>
    <property type="match status" value="1"/>
</dbReference>
<keyword evidence="7 11" id="KW-0808">Transferase</keyword>
<evidence type="ECO:0000256" key="2">
    <source>
        <dbReference type="ARBA" id="ARBA00004689"/>
    </source>
</evidence>
<keyword evidence="6" id="KW-0028">Amino-acid biosynthesis</keyword>
<feature type="region of interest" description="Disordered" evidence="12">
    <location>
        <begin position="44"/>
        <end position="72"/>
    </location>
</feature>
<reference evidence="15" key="2">
    <citation type="submission" date="2018-02" db="UniProtKB">
        <authorList>
            <consortium name="EnsemblPlants"/>
        </authorList>
    </citation>
    <scope>IDENTIFICATION</scope>
    <source>
        <strain evidence="15">Williams 82</strain>
    </source>
</reference>
<dbReference type="CDD" id="cd07940">
    <property type="entry name" value="DRE_TIM_IPMS"/>
    <property type="match status" value="1"/>
</dbReference>
<dbReference type="UniPathway" id="UPA00048">
    <property type="reaction ID" value="UER00070"/>
</dbReference>
<keyword evidence="8" id="KW-0479">Metal-binding</keyword>
<dbReference type="HOGENOM" id="CLU_022158_0_1_1"/>
<dbReference type="AlphaFoldDB" id="I1LFI6"/>
<dbReference type="Gene3D" id="1.10.238.260">
    <property type="match status" value="1"/>
</dbReference>
<comment type="function">
    <text evidence="10">Catalyzes the condensation of the acetyl group of acetyl-CoA with 3-methyl-2-oxobutanoate (2-oxoisovalerate) to form 3-carboxy-3-hydroxy-4-methylpentanoate (2-isopropylmalate). Involved in Leu biosynthesis, but does not participate in the chain elongation of glucosinolates.</text>
</comment>
<dbReference type="Proteomes" id="UP000008827">
    <property type="component" value="Chromosome 10"/>
</dbReference>
<dbReference type="Gene3D" id="3.30.160.270">
    <property type="match status" value="1"/>
</dbReference>
<dbReference type="Gene3D" id="3.20.20.70">
    <property type="entry name" value="Aldolase class I"/>
    <property type="match status" value="1"/>
</dbReference>
<dbReference type="GO" id="GO:0009098">
    <property type="term" value="P:L-leucine biosynthetic process"/>
    <property type="evidence" value="ECO:0007669"/>
    <property type="project" value="UniProtKB-UniPathway"/>
</dbReference>
<organism evidence="15">
    <name type="scientific">Glycine max</name>
    <name type="common">Soybean</name>
    <name type="synonym">Glycine hispida</name>
    <dbReference type="NCBI Taxonomy" id="3847"/>
    <lineage>
        <taxon>Eukaryota</taxon>
        <taxon>Viridiplantae</taxon>
        <taxon>Streptophyta</taxon>
        <taxon>Embryophyta</taxon>
        <taxon>Tracheophyta</taxon>
        <taxon>Spermatophyta</taxon>
        <taxon>Magnoliopsida</taxon>
        <taxon>eudicotyledons</taxon>
        <taxon>Gunneridae</taxon>
        <taxon>Pentapetalae</taxon>
        <taxon>rosids</taxon>
        <taxon>fabids</taxon>
        <taxon>Fabales</taxon>
        <taxon>Fabaceae</taxon>
        <taxon>Papilionoideae</taxon>
        <taxon>50 kb inversion clade</taxon>
        <taxon>NPAAA clade</taxon>
        <taxon>indigoferoid/millettioid clade</taxon>
        <taxon>Phaseoleae</taxon>
        <taxon>Glycine</taxon>
        <taxon>Glycine subgen. Soja</taxon>
    </lineage>
</organism>
<evidence type="ECO:0000313" key="14">
    <source>
        <dbReference type="EMBL" id="KRH36307.1"/>
    </source>
</evidence>
<dbReference type="PROSITE" id="PS50991">
    <property type="entry name" value="PYR_CT"/>
    <property type="match status" value="1"/>
</dbReference>
<protein>
    <recommendedName>
        <fullName evidence="4">2-isopropylmalate synthase</fullName>
        <ecNumber evidence="4">2.3.3.13</ecNumber>
    </recommendedName>
</protein>
<evidence type="ECO:0000313" key="15">
    <source>
        <dbReference type="EnsemblPlants" id="KRH36307"/>
    </source>
</evidence>
<dbReference type="ExpressionAtlas" id="I1LFI6">
    <property type="expression patterns" value="baseline and differential"/>
</dbReference>
<dbReference type="NCBIfam" id="NF002086">
    <property type="entry name" value="PRK00915.1-3"/>
    <property type="match status" value="1"/>
</dbReference>
<dbReference type="InterPro" id="IPR050073">
    <property type="entry name" value="2-IPM_HCS-like"/>
</dbReference>
<dbReference type="OMA" id="VEICGFA"/>
<dbReference type="EMBL" id="CM000843">
    <property type="protein sequence ID" value="KRH36307.1"/>
    <property type="molecule type" value="Genomic_DNA"/>
</dbReference>
<evidence type="ECO:0000256" key="9">
    <source>
        <dbReference type="ARBA" id="ARBA00023304"/>
    </source>
</evidence>
<name>I1LFI6_SOYBN</name>
<reference evidence="14" key="3">
    <citation type="submission" date="2018-07" db="EMBL/GenBank/DDBJ databases">
        <title>WGS assembly of Glycine max.</title>
        <authorList>
            <person name="Schmutz J."/>
            <person name="Cannon S."/>
            <person name="Schlueter J."/>
            <person name="Ma J."/>
            <person name="Mitros T."/>
            <person name="Nelson W."/>
            <person name="Hyten D."/>
            <person name="Song Q."/>
            <person name="Thelen J."/>
            <person name="Cheng J."/>
            <person name="Xu D."/>
            <person name="Hellsten U."/>
            <person name="May G."/>
            <person name="Yu Y."/>
            <person name="Sakurai T."/>
            <person name="Umezawa T."/>
            <person name="Bhattacharyya M."/>
            <person name="Sandhu D."/>
            <person name="Valliyodan B."/>
            <person name="Lindquist E."/>
            <person name="Peto M."/>
            <person name="Grant D."/>
            <person name="Shu S."/>
            <person name="Goodstein D."/>
            <person name="Barry K."/>
            <person name="Futrell-Griggs M."/>
            <person name="Abernathy B."/>
            <person name="Du J."/>
            <person name="Tian Z."/>
            <person name="Zhu L."/>
            <person name="Gill N."/>
            <person name="Joshi T."/>
            <person name="Libault M."/>
            <person name="Sethuraman A."/>
            <person name="Zhang X."/>
            <person name="Shinozaki K."/>
            <person name="Nguyen H."/>
            <person name="Wing R."/>
            <person name="Cregan P."/>
            <person name="Specht J."/>
            <person name="Grimwood J."/>
            <person name="Rokhsar D."/>
            <person name="Stacey G."/>
            <person name="Shoemaker R."/>
            <person name="Jackson S."/>
        </authorList>
    </citation>
    <scope>NUCLEOTIDE SEQUENCE</scope>
    <source>
        <tissue evidence="14">Callus</tissue>
    </source>
</reference>
<dbReference type="InterPro" id="IPR000891">
    <property type="entry name" value="PYR_CT"/>
</dbReference>
<dbReference type="SUPFAM" id="SSF51569">
    <property type="entry name" value="Aldolase"/>
    <property type="match status" value="1"/>
</dbReference>
<evidence type="ECO:0000256" key="6">
    <source>
        <dbReference type="ARBA" id="ARBA00022605"/>
    </source>
</evidence>
<reference evidence="14 15" key="1">
    <citation type="journal article" date="2010" name="Nature">
        <title>Genome sequence of the palaeopolyploid soybean.</title>
        <authorList>
            <person name="Schmutz J."/>
            <person name="Cannon S.B."/>
            <person name="Schlueter J."/>
            <person name="Ma J."/>
            <person name="Mitros T."/>
            <person name="Nelson W."/>
            <person name="Hyten D.L."/>
            <person name="Song Q."/>
            <person name="Thelen J.J."/>
            <person name="Cheng J."/>
            <person name="Xu D."/>
            <person name="Hellsten U."/>
            <person name="May G.D."/>
            <person name="Yu Y."/>
            <person name="Sakurai T."/>
            <person name="Umezawa T."/>
            <person name="Bhattacharyya M.K."/>
            <person name="Sandhu D."/>
            <person name="Valliyodan B."/>
            <person name="Lindquist E."/>
            <person name="Peto M."/>
            <person name="Grant D."/>
            <person name="Shu S."/>
            <person name="Goodstein D."/>
            <person name="Barry K."/>
            <person name="Futrell-Griggs M."/>
            <person name="Abernathy B."/>
            <person name="Du J."/>
            <person name="Tian Z."/>
            <person name="Zhu L."/>
            <person name="Gill N."/>
            <person name="Joshi T."/>
            <person name="Libault M."/>
            <person name="Sethuraman A."/>
            <person name="Zhang X.-C."/>
            <person name="Shinozaki K."/>
            <person name="Nguyen H.T."/>
            <person name="Wing R.A."/>
            <person name="Cregan P."/>
            <person name="Specht J."/>
            <person name="Grimwood J."/>
            <person name="Rokhsar D."/>
            <person name="Stacey G."/>
            <person name="Shoemaker R.C."/>
            <person name="Jackson S.A."/>
        </authorList>
    </citation>
    <scope>NUCLEOTIDE SEQUENCE [LARGE SCALE GENOMIC DNA]</scope>
    <source>
        <strain evidence="15">cv. Williams 82</strain>
        <tissue evidence="14">Callus</tissue>
    </source>
</reference>
<evidence type="ECO:0000256" key="1">
    <source>
        <dbReference type="ARBA" id="ARBA00000064"/>
    </source>
</evidence>
<dbReference type="FunFam" id="3.20.20.70:FF:000010">
    <property type="entry name" value="2-isopropylmalate synthase"/>
    <property type="match status" value="1"/>
</dbReference>
<dbReference type="SMART" id="SM00917">
    <property type="entry name" value="LeuA_dimer"/>
    <property type="match status" value="1"/>
</dbReference>